<evidence type="ECO:0000256" key="8">
    <source>
        <dbReference type="SAM" id="MobiDB-lite"/>
    </source>
</evidence>
<dbReference type="RefSeq" id="WP_134842822.1">
    <property type="nucleotide sequence ID" value="NZ_SGVY01000006.1"/>
</dbReference>
<dbReference type="PROSITE" id="PS50234">
    <property type="entry name" value="VWFA"/>
    <property type="match status" value="1"/>
</dbReference>
<dbReference type="Pfam" id="PF13519">
    <property type="entry name" value="VWA_2"/>
    <property type="match status" value="1"/>
</dbReference>
<dbReference type="InterPro" id="IPR050768">
    <property type="entry name" value="UPF0353/GerABKA_families"/>
</dbReference>
<dbReference type="Pfam" id="PF07584">
    <property type="entry name" value="BatA"/>
    <property type="match status" value="1"/>
</dbReference>
<protein>
    <submittedName>
        <fullName evidence="11">VWA domain-containing protein</fullName>
    </submittedName>
</protein>
<dbReference type="InterPro" id="IPR011990">
    <property type="entry name" value="TPR-like_helical_dom_sf"/>
</dbReference>
<evidence type="ECO:0000256" key="9">
    <source>
        <dbReference type="SAM" id="Phobius"/>
    </source>
</evidence>
<dbReference type="Pfam" id="PF07719">
    <property type="entry name" value="TPR_2"/>
    <property type="match status" value="1"/>
</dbReference>
<evidence type="ECO:0000313" key="11">
    <source>
        <dbReference type="EMBL" id="TFH83410.1"/>
    </source>
</evidence>
<dbReference type="InterPro" id="IPR036465">
    <property type="entry name" value="vWFA_dom_sf"/>
</dbReference>
<feature type="transmembrane region" description="Helical" evidence="9">
    <location>
        <begin position="306"/>
        <end position="326"/>
    </location>
</feature>
<accession>A0A4Y8VSA3</accession>
<comment type="caution">
    <text evidence="11">The sequence shown here is derived from an EMBL/GenBank/DDBJ whole genome shotgun (WGS) entry which is preliminary data.</text>
</comment>
<dbReference type="SUPFAM" id="SSF53300">
    <property type="entry name" value="vWA-like"/>
    <property type="match status" value="1"/>
</dbReference>
<dbReference type="SMART" id="SM00327">
    <property type="entry name" value="VWA"/>
    <property type="match status" value="1"/>
</dbReference>
<dbReference type="PANTHER" id="PTHR22550">
    <property type="entry name" value="SPORE GERMINATION PROTEIN"/>
    <property type="match status" value="1"/>
</dbReference>
<dbReference type="Gene3D" id="3.40.50.410">
    <property type="entry name" value="von Willebrand factor, type A domain"/>
    <property type="match status" value="1"/>
</dbReference>
<keyword evidence="12" id="KW-1185">Reference proteome</keyword>
<evidence type="ECO:0000256" key="1">
    <source>
        <dbReference type="ARBA" id="ARBA00022475"/>
    </source>
</evidence>
<feature type="transmembrane region" description="Helical" evidence="9">
    <location>
        <begin position="56"/>
        <end position="74"/>
    </location>
</feature>
<reference evidence="11 12" key="1">
    <citation type="submission" date="2019-02" db="EMBL/GenBank/DDBJ databases">
        <title>Draft Genome Sequence of the Prevotella sp. BCRC 81118, Isolated from Human Feces.</title>
        <authorList>
            <person name="Huang C.-H."/>
        </authorList>
    </citation>
    <scope>NUCLEOTIDE SEQUENCE [LARGE SCALE GENOMIC DNA]</scope>
    <source>
        <strain evidence="11 12">BCRC 81118</strain>
    </source>
</reference>
<dbReference type="SUPFAM" id="SSF48452">
    <property type="entry name" value="TPR-like"/>
    <property type="match status" value="1"/>
</dbReference>
<evidence type="ECO:0000256" key="2">
    <source>
        <dbReference type="ARBA" id="ARBA00022692"/>
    </source>
</evidence>
<dbReference type="Proteomes" id="UP000297872">
    <property type="component" value="Unassembled WGS sequence"/>
</dbReference>
<feature type="compositionally biased region" description="Basic and acidic residues" evidence="8">
    <location>
        <begin position="514"/>
        <end position="558"/>
    </location>
</feature>
<evidence type="ECO:0000256" key="7">
    <source>
        <dbReference type="PROSITE-ProRule" id="PRU00339"/>
    </source>
</evidence>
<dbReference type="InterPro" id="IPR019734">
    <property type="entry name" value="TPR_rpt"/>
</dbReference>
<feature type="repeat" description="TPR" evidence="7">
    <location>
        <begin position="445"/>
        <end position="478"/>
    </location>
</feature>
<sequence length="592" mass="66504">MLRFEDPIFLWLLCILPVLVLIRLIGWGRRHAKLKKLGDPELLKQLMPGISKYRPTVKFCLLLSALALLIVMLARPQMGSKISHDKRQGIETIICLDISNSMLAEDVVPSRLDKSKMLVENLVDNFTNDKIGLIVFAGDAFVQLPITSDYVSAKMFLQNITPGLIQTQGTNIADAIDLASKSFTQQNNVGRAIVVITDGENHEPGATEAAAAAKKKGINVFILGIGNTTGAPIPMGDGGYLKDHSGNTVMTALNENMCKELAQAGSGQYIHVDNTSDAEKTLNDDLTKLQKGDTSSVIYSEYDEQFQAVGILVILLLIIEICILEVKNPLLRNVMFFGKAFSMGKAAKSSQLGKTSILLLLLIVNSGLAFAQNDRTFIRQGNKLYRSQKWAQAETQYRKAISKNAKNTQALYNLGCALMMQQKDSMAMVQYQHAAQEETNVLRRSKSYHNMGVIMQNHREYAKAIECYKMALRCNPQDNETRYNLALCKKLLKNQPQKNNKDNKNNKNKNNKNKNKDQNNKNKNNEQDKNNKKNNDKDKNKQNQNEERNQDKMSKDNAEQLLNAAIQQEKATKQKMQKALSQPKSRSYEKNW</sequence>
<dbReference type="PANTHER" id="PTHR22550:SF5">
    <property type="entry name" value="LEUCINE ZIPPER PROTEIN 4"/>
    <property type="match status" value="1"/>
</dbReference>
<feature type="region of interest" description="Disordered" evidence="8">
    <location>
        <begin position="493"/>
        <end position="592"/>
    </location>
</feature>
<evidence type="ECO:0000259" key="10">
    <source>
        <dbReference type="PROSITE" id="PS50234"/>
    </source>
</evidence>
<keyword evidence="5 9" id="KW-1133">Transmembrane helix</keyword>
<keyword evidence="6 9" id="KW-0472">Membrane</keyword>
<keyword evidence="3" id="KW-0677">Repeat</keyword>
<evidence type="ECO:0000256" key="4">
    <source>
        <dbReference type="ARBA" id="ARBA00022803"/>
    </source>
</evidence>
<organism evidence="11 12">
    <name type="scientific">Segatella hominis</name>
    <dbReference type="NCBI Taxonomy" id="2518605"/>
    <lineage>
        <taxon>Bacteria</taxon>
        <taxon>Pseudomonadati</taxon>
        <taxon>Bacteroidota</taxon>
        <taxon>Bacteroidia</taxon>
        <taxon>Bacteroidales</taxon>
        <taxon>Prevotellaceae</taxon>
        <taxon>Segatella</taxon>
    </lineage>
</organism>
<dbReference type="GeneID" id="302994407"/>
<keyword evidence="1" id="KW-1003">Cell membrane</keyword>
<evidence type="ECO:0000256" key="6">
    <source>
        <dbReference type="ARBA" id="ARBA00023136"/>
    </source>
</evidence>
<feature type="transmembrane region" description="Helical" evidence="9">
    <location>
        <begin position="352"/>
        <end position="371"/>
    </location>
</feature>
<gene>
    <name evidence="11" type="ORF">EXN75_03730</name>
</gene>
<dbReference type="InterPro" id="IPR024163">
    <property type="entry name" value="Aerotolerance_reg_N"/>
</dbReference>
<dbReference type="InterPro" id="IPR002035">
    <property type="entry name" value="VWF_A"/>
</dbReference>
<keyword evidence="4 7" id="KW-0802">TPR repeat</keyword>
<dbReference type="AlphaFoldDB" id="A0A4Y8VSA3"/>
<dbReference type="EMBL" id="SGVY01000006">
    <property type="protein sequence ID" value="TFH83410.1"/>
    <property type="molecule type" value="Genomic_DNA"/>
</dbReference>
<dbReference type="SMART" id="SM00028">
    <property type="entry name" value="TPR"/>
    <property type="match status" value="3"/>
</dbReference>
<name>A0A4Y8VSA3_9BACT</name>
<dbReference type="PROSITE" id="PS50005">
    <property type="entry name" value="TPR"/>
    <property type="match status" value="1"/>
</dbReference>
<keyword evidence="2 9" id="KW-0812">Transmembrane</keyword>
<evidence type="ECO:0000256" key="3">
    <source>
        <dbReference type="ARBA" id="ARBA00022737"/>
    </source>
</evidence>
<dbReference type="OrthoDB" id="6206554at2"/>
<evidence type="ECO:0000313" key="12">
    <source>
        <dbReference type="Proteomes" id="UP000297872"/>
    </source>
</evidence>
<feature type="transmembrane region" description="Helical" evidence="9">
    <location>
        <begin position="6"/>
        <end position="26"/>
    </location>
</feature>
<feature type="domain" description="VWFA" evidence="10">
    <location>
        <begin position="91"/>
        <end position="289"/>
    </location>
</feature>
<dbReference type="InterPro" id="IPR013105">
    <property type="entry name" value="TPR_2"/>
</dbReference>
<dbReference type="Gene3D" id="1.25.40.10">
    <property type="entry name" value="Tetratricopeptide repeat domain"/>
    <property type="match status" value="2"/>
</dbReference>
<proteinExistence type="predicted"/>
<evidence type="ECO:0000256" key="5">
    <source>
        <dbReference type="ARBA" id="ARBA00022989"/>
    </source>
</evidence>